<protein>
    <submittedName>
        <fullName evidence="3">Uncharacterized protein</fullName>
    </submittedName>
</protein>
<evidence type="ECO:0000256" key="2">
    <source>
        <dbReference type="SAM" id="MobiDB-lite"/>
    </source>
</evidence>
<keyword evidence="1" id="KW-0175">Coiled coil</keyword>
<sequence length="278" mass="30001">MEVASALTQPEVAPSSPFVQETAEEEVVETPAPTEEVVEVEAPTAQEVQEEAPVAVEEIPAVGSAVEVVEEVPTAMEEVADDAPAVEEASIVQDLATPIPTSQEASSQEFLSYVEGLMLQAWKDRIAPRMLSPGALQTLKEIKSSAREKASRTSRDQAESIARKTLAIVSSKLEEAKTTLGEVTEELSEAKAEEENAREHMELAREQLQSAGTKVAYLTTQAEQIQESVRGLKMGVVEAEQLIAEVIATPTLCAVEEETLLSSRAAFAELQQEMARNL</sequence>
<evidence type="ECO:0000256" key="1">
    <source>
        <dbReference type="SAM" id="Coils"/>
    </source>
</evidence>
<dbReference type="Proteomes" id="UP000825729">
    <property type="component" value="Unassembled WGS sequence"/>
</dbReference>
<accession>A0AAV7EPR6</accession>
<gene>
    <name evidence="3" type="ORF">H6P81_010534</name>
</gene>
<evidence type="ECO:0000313" key="4">
    <source>
        <dbReference type="Proteomes" id="UP000825729"/>
    </source>
</evidence>
<proteinExistence type="predicted"/>
<reference evidence="3 4" key="1">
    <citation type="submission" date="2021-07" db="EMBL/GenBank/DDBJ databases">
        <title>The Aristolochia fimbriata genome: insights into angiosperm evolution, floral development and chemical biosynthesis.</title>
        <authorList>
            <person name="Jiao Y."/>
        </authorList>
    </citation>
    <scope>NUCLEOTIDE SEQUENCE [LARGE SCALE GENOMIC DNA]</scope>
    <source>
        <strain evidence="3">IBCAS-2021</strain>
        <tissue evidence="3">Leaf</tissue>
    </source>
</reference>
<comment type="caution">
    <text evidence="3">The sequence shown here is derived from an EMBL/GenBank/DDBJ whole genome shotgun (WGS) entry which is preliminary data.</text>
</comment>
<evidence type="ECO:0000313" key="3">
    <source>
        <dbReference type="EMBL" id="KAG9450569.1"/>
    </source>
</evidence>
<name>A0AAV7EPR6_ARIFI</name>
<dbReference type="EMBL" id="JAINDJ010000004">
    <property type="protein sequence ID" value="KAG9450569.1"/>
    <property type="molecule type" value="Genomic_DNA"/>
</dbReference>
<organism evidence="3 4">
    <name type="scientific">Aristolochia fimbriata</name>
    <name type="common">White veined hardy Dutchman's pipe vine</name>
    <dbReference type="NCBI Taxonomy" id="158543"/>
    <lineage>
        <taxon>Eukaryota</taxon>
        <taxon>Viridiplantae</taxon>
        <taxon>Streptophyta</taxon>
        <taxon>Embryophyta</taxon>
        <taxon>Tracheophyta</taxon>
        <taxon>Spermatophyta</taxon>
        <taxon>Magnoliopsida</taxon>
        <taxon>Magnoliidae</taxon>
        <taxon>Piperales</taxon>
        <taxon>Aristolochiaceae</taxon>
        <taxon>Aristolochia</taxon>
    </lineage>
</organism>
<dbReference type="AlphaFoldDB" id="A0AAV7EPR6"/>
<feature type="coiled-coil region" evidence="1">
    <location>
        <begin position="173"/>
        <end position="211"/>
    </location>
</feature>
<keyword evidence="4" id="KW-1185">Reference proteome</keyword>
<feature type="region of interest" description="Disordered" evidence="2">
    <location>
        <begin position="1"/>
        <end position="24"/>
    </location>
</feature>